<dbReference type="Gene3D" id="2.160.10.10">
    <property type="entry name" value="Hexapeptide repeat proteins"/>
    <property type="match status" value="1"/>
</dbReference>
<feature type="compositionally biased region" description="Polar residues" evidence="8">
    <location>
        <begin position="540"/>
        <end position="550"/>
    </location>
</feature>
<feature type="domain" description="W2" evidence="9">
    <location>
        <begin position="553"/>
        <end position="724"/>
    </location>
</feature>
<dbReference type="Gene3D" id="3.90.550.10">
    <property type="entry name" value="Spore Coat Polysaccharide Biosynthesis Protein SpsA, Chain A"/>
    <property type="match status" value="1"/>
</dbReference>
<dbReference type="Pfam" id="PF00483">
    <property type="entry name" value="NTP_transferase"/>
    <property type="match status" value="1"/>
</dbReference>
<feature type="compositionally biased region" description="Acidic residues" evidence="8">
    <location>
        <begin position="442"/>
        <end position="452"/>
    </location>
</feature>
<dbReference type="PhylomeDB" id="A0A060T3E2"/>
<dbReference type="PANTHER" id="PTHR45887">
    <property type="entry name" value="TRANSLATION INITIATION FACTOR EIF-2B SUBUNIT EPSILON"/>
    <property type="match status" value="1"/>
</dbReference>
<evidence type="ECO:0000256" key="6">
    <source>
        <dbReference type="ARBA" id="ARBA00044345"/>
    </source>
</evidence>
<keyword evidence="3" id="KW-0963">Cytoplasm</keyword>
<dbReference type="InterPro" id="IPR029044">
    <property type="entry name" value="Nucleotide-diphossugar_trans"/>
</dbReference>
<evidence type="ECO:0000256" key="7">
    <source>
        <dbReference type="ARBA" id="ARBA00046432"/>
    </source>
</evidence>
<dbReference type="GO" id="GO:0031369">
    <property type="term" value="F:translation initiation factor binding"/>
    <property type="evidence" value="ECO:0007669"/>
    <property type="project" value="InterPro"/>
</dbReference>
<comment type="similarity">
    <text evidence="2">Belongs to the eIF-2B gamma/epsilon subunits family.</text>
</comment>
<dbReference type="Pfam" id="PF25084">
    <property type="entry name" value="LbH_EIF2B"/>
    <property type="match status" value="1"/>
</dbReference>
<dbReference type="FunFam" id="3.90.550.10:FF:000066">
    <property type="entry name" value="Translation initiation factor eIF-2B subunit epsilon"/>
    <property type="match status" value="1"/>
</dbReference>
<dbReference type="PROSITE" id="PS51363">
    <property type="entry name" value="W2"/>
    <property type="match status" value="1"/>
</dbReference>
<dbReference type="EMBL" id="HG937693">
    <property type="protein sequence ID" value="CDP35309.1"/>
    <property type="molecule type" value="Genomic_DNA"/>
</dbReference>
<dbReference type="PANTHER" id="PTHR45887:SF1">
    <property type="entry name" value="TRANSLATION INITIATION FACTOR EIF-2B SUBUNIT EPSILON"/>
    <property type="match status" value="1"/>
</dbReference>
<dbReference type="InterPro" id="IPR035543">
    <property type="entry name" value="eIF-2B_epsilon_N"/>
</dbReference>
<dbReference type="InterPro" id="IPR056764">
    <property type="entry name" value="LbH_EIF2B3/5"/>
</dbReference>
<dbReference type="SUPFAM" id="SSF53448">
    <property type="entry name" value="Nucleotide-diphospho-sugar transferases"/>
    <property type="match status" value="1"/>
</dbReference>
<dbReference type="InterPro" id="IPR051956">
    <property type="entry name" value="eIF2B_epsilon"/>
</dbReference>
<dbReference type="InterPro" id="IPR003307">
    <property type="entry name" value="W2_domain"/>
</dbReference>
<feature type="region of interest" description="Disordered" evidence="8">
    <location>
        <begin position="442"/>
        <end position="473"/>
    </location>
</feature>
<dbReference type="GO" id="GO:0005851">
    <property type="term" value="C:eukaryotic translation initiation factor 2B complex"/>
    <property type="evidence" value="ECO:0007669"/>
    <property type="project" value="TreeGrafter"/>
</dbReference>
<comment type="subunit">
    <text evidence="7">Component of the translation initiation factor 2B (eIF2B) complex which is a heterodecamer of two sets of five different subunits: alpha, beta, gamma, delta and epsilon. Subunits alpha, beta and delta comprise a regulatory subcomplex and subunits epsilon and gamma comprise a catalytic subcomplex. Within the complex, the hexameric regulatory complex resides at the center, with the two heterodimeric catalytic subcomplexes bound on opposite sides.</text>
</comment>
<reference evidence="10" key="1">
    <citation type="submission" date="2014-02" db="EMBL/GenBank/DDBJ databases">
        <authorList>
            <person name="Genoscope - CEA"/>
        </authorList>
    </citation>
    <scope>NUCLEOTIDE SEQUENCE</scope>
    <source>
        <strain evidence="10">LS3</strain>
    </source>
</reference>
<dbReference type="CDD" id="cd05787">
    <property type="entry name" value="LbH_eIF2B_epsilon"/>
    <property type="match status" value="1"/>
</dbReference>
<dbReference type="Gene3D" id="1.25.40.180">
    <property type="match status" value="1"/>
</dbReference>
<name>A0A060T3E2_BLAAD</name>
<protein>
    <recommendedName>
        <fullName evidence="5">Translation initiation factor eIF2B subunit epsilon</fullName>
    </recommendedName>
    <alternativeName>
        <fullName evidence="6">eIF2B GDP-GTP exchange factor subunit epsilon</fullName>
    </alternativeName>
</protein>
<gene>
    <name evidence="10" type="ORF">GNLVRS02_ARAD1C32384g</name>
</gene>
<dbReference type="Pfam" id="PF02020">
    <property type="entry name" value="W2"/>
    <property type="match status" value="1"/>
</dbReference>
<dbReference type="GO" id="GO:0003743">
    <property type="term" value="F:translation initiation factor activity"/>
    <property type="evidence" value="ECO:0007669"/>
    <property type="project" value="TreeGrafter"/>
</dbReference>
<evidence type="ECO:0000256" key="1">
    <source>
        <dbReference type="ARBA" id="ARBA00004514"/>
    </source>
</evidence>
<organism evidence="10">
    <name type="scientific">Blastobotrys adeninivorans</name>
    <name type="common">Yeast</name>
    <name type="synonym">Arxula adeninivorans</name>
    <dbReference type="NCBI Taxonomy" id="409370"/>
    <lineage>
        <taxon>Eukaryota</taxon>
        <taxon>Fungi</taxon>
        <taxon>Dikarya</taxon>
        <taxon>Ascomycota</taxon>
        <taxon>Saccharomycotina</taxon>
        <taxon>Dipodascomycetes</taxon>
        <taxon>Dipodascales</taxon>
        <taxon>Trichomonascaceae</taxon>
        <taxon>Blastobotrys</taxon>
    </lineage>
</organism>
<reference evidence="10" key="2">
    <citation type="submission" date="2014-06" db="EMBL/GenBank/DDBJ databases">
        <title>The complete genome of Blastobotrys (Arxula) adeninivorans LS3 - a yeast of biotechnological interest.</title>
        <authorList>
            <person name="Kunze G."/>
            <person name="Gaillardin C."/>
            <person name="Czernicka M."/>
            <person name="Durrens P."/>
            <person name="Martin T."/>
            <person name="Boer E."/>
            <person name="Gabaldon T."/>
            <person name="Cruz J."/>
            <person name="Talla E."/>
            <person name="Marck C."/>
            <person name="Goffeau A."/>
            <person name="Barbe V."/>
            <person name="Baret P."/>
            <person name="Baronian K."/>
            <person name="Beier S."/>
            <person name="Bleykasten C."/>
            <person name="Bode R."/>
            <person name="Casaregola S."/>
            <person name="Despons L."/>
            <person name="Fairhead C."/>
            <person name="Giersberg M."/>
            <person name="Gierski P."/>
            <person name="Hahnel U."/>
            <person name="Hartmann A."/>
            <person name="Jankowska D."/>
            <person name="Jubin C."/>
            <person name="Jung P."/>
            <person name="Lafontaine I."/>
            <person name="Leh-Louis V."/>
            <person name="Lemaire M."/>
            <person name="Marcet-Houben M."/>
            <person name="Mascher M."/>
            <person name="Morel G."/>
            <person name="Richard G.-F."/>
            <person name="Riechen J."/>
            <person name="Sacerdot C."/>
            <person name="Sarkar A."/>
            <person name="Savel G."/>
            <person name="Schacherer J."/>
            <person name="Sherman D."/>
            <person name="Straub M.-L."/>
            <person name="Stein N."/>
            <person name="Thierry A."/>
            <person name="Trautwein-Schult A."/>
            <person name="Westhof E."/>
            <person name="Worch S."/>
            <person name="Dujon B."/>
            <person name="Souciet J.-L."/>
            <person name="Wincker P."/>
            <person name="Scholz U."/>
            <person name="Neuveglise N."/>
        </authorList>
    </citation>
    <scope>NUCLEOTIDE SEQUENCE</scope>
    <source>
        <strain evidence="10">LS3</strain>
    </source>
</reference>
<proteinExistence type="inferred from homology"/>
<feature type="region of interest" description="Disordered" evidence="8">
    <location>
        <begin position="521"/>
        <end position="554"/>
    </location>
</feature>
<evidence type="ECO:0000256" key="5">
    <source>
        <dbReference type="ARBA" id="ARBA00044144"/>
    </source>
</evidence>
<evidence type="ECO:0000256" key="2">
    <source>
        <dbReference type="ARBA" id="ARBA00007878"/>
    </source>
</evidence>
<dbReference type="SMART" id="SM00515">
    <property type="entry name" value="eIF5C"/>
    <property type="match status" value="1"/>
</dbReference>
<dbReference type="InterPro" id="IPR016024">
    <property type="entry name" value="ARM-type_fold"/>
</dbReference>
<comment type="subcellular location">
    <subcellularLocation>
        <location evidence="1">Cytoplasm</location>
        <location evidence="1">Cytosol</location>
    </subcellularLocation>
</comment>
<evidence type="ECO:0000256" key="3">
    <source>
        <dbReference type="ARBA" id="ARBA00022490"/>
    </source>
</evidence>
<dbReference type="FunFam" id="1.25.40.180:FF:000022">
    <property type="entry name" value="Translation initiation factor eIF-2B epsilon subunit"/>
    <property type="match status" value="1"/>
</dbReference>
<dbReference type="CDD" id="cd11558">
    <property type="entry name" value="W2_eIF2B_epsilon"/>
    <property type="match status" value="1"/>
</dbReference>
<dbReference type="GO" id="GO:0005829">
    <property type="term" value="C:cytosol"/>
    <property type="evidence" value="ECO:0007669"/>
    <property type="project" value="UniProtKB-SubCell"/>
</dbReference>
<dbReference type="InterPro" id="IPR044123">
    <property type="entry name" value="W2_eIF2B_epsilon"/>
</dbReference>
<dbReference type="AlphaFoldDB" id="A0A060T3E2"/>
<keyword evidence="4" id="KW-0648">Protein biosynthesis</keyword>
<evidence type="ECO:0000259" key="9">
    <source>
        <dbReference type="PROSITE" id="PS51363"/>
    </source>
</evidence>
<evidence type="ECO:0000256" key="4">
    <source>
        <dbReference type="ARBA" id="ARBA00022540"/>
    </source>
</evidence>
<evidence type="ECO:0000313" key="10">
    <source>
        <dbReference type="EMBL" id="CDP35309.1"/>
    </source>
</evidence>
<dbReference type="SUPFAM" id="SSF48371">
    <property type="entry name" value="ARM repeat"/>
    <property type="match status" value="1"/>
</dbReference>
<keyword evidence="4" id="KW-0396">Initiation factor</keyword>
<evidence type="ECO:0000256" key="8">
    <source>
        <dbReference type="SAM" id="MobiDB-lite"/>
    </source>
</evidence>
<dbReference type="CDD" id="cd04197">
    <property type="entry name" value="eIF-2B_epsilon_N"/>
    <property type="match status" value="1"/>
</dbReference>
<sequence>MAPKSSKGKKGGSADFVKDEQLQAIVLSDSYETRFMPLAMEKPRCLLPLANTPLIEYTLEFLATAGVSEVYVICSSHAKQVEKYLKSSKWNQPTSPFSLSTIASPGSHSVGDVMRELDNKGLIRSDFLLISGDIVCNMDFSKVLEAHKARKNKDRNAIMTMVLREATALHRSRQRNDPGVFILDEESGRCLRYEQAKTTRGHGGGSSLLLDEEILTAHSSVSFRNDLIDCHIDICAPDVPALFQENFDYDDMRADFVRGILTSDILGKTIYAHVVKDKYASRVQSQQTYDSVSKDVVSRYAYPIAPDYNFLDDQCYSYQHGHIYKENEVVLAQSCIIERSTVIGSKTFIGSDTRISGTVIGRRCRIGDNVSLKSSYIWDNVTIEDGVTIDRAIVADGAVVKAGATILPGSIISFGVVVGTGVTIGPNVKVTTKAYENYDPYAEEDDEDSATSDDERGPVAISASDPEIVGPDGIGIVYKEDEEDEGDNVDIDGLVYSMSLADISSAHADSDVDDEAVVDAPHSLHSTSNSRKSRHRRTLSRSSATYSDTLDGSDDEETFLSEAIASIERSINENHTQDVAMLELKTLKMTMNASYEEVREATMAALVAHITKQVNEDSQDVKTATKRLFSAYTPMISKQIFENEEQVDLLHRLQGQCARRPLGPKIFLWAVMELYDRDVLEEDYITEWWEDDESDSTKSLATVKHGLAPWYEWLKNAEEEDSDSDSDDE</sequence>
<accession>A0A060T3E2</accession>
<dbReference type="GO" id="GO:0005085">
    <property type="term" value="F:guanyl-nucleotide exchange factor activity"/>
    <property type="evidence" value="ECO:0007669"/>
    <property type="project" value="InterPro"/>
</dbReference>
<dbReference type="InterPro" id="IPR005835">
    <property type="entry name" value="NTP_transferase_dom"/>
</dbReference>